<name>A0A4Z0ANJ9_9PSED</name>
<sequence length="517" mass="58690">MDYSEKLCAYYLELARTPCSQTSFAGSDMRFSSEYESLEVELGKAQSIHGSAQPDWQKIVEVSEGLLRQQSKDLRVAVWLTWALHQRESFSGLLAGLGVIDHLCEHHWSAVYPEKARTRGAALGWLVMRLEPLFAQHLSLQHQQPLFNALLGHLVRLDELWAKCLGDDAPLLLPTRRLLAQRLERAAQDDQAAVGVSGVIAQVKQVTTQLLTPERVVDSEKDAHRLLRDLQEQGRPLSAWWLRQNATDLRALRLNRTLAWLPLVSYPDADGERTTALRGPAPDKLARYQERFAQGHYADLIVELETSLAVAMFWFDGVRMVWHCLEALQATEAMTELEVAFALLLKRLPNLPQFRFHDGTAFADSTTRDWIAQHVTPHLRVAEALPVASPVNAEPWEAALLNVAPKLRQEGLKAAVHELKQGMHATRGDRARFYWRLALARLCMQAGKHELAKIQLEHLDNELQRAGLDRWEPELALQVTQLLHRCCDLLPQSHAVRERKEDTHRRLCCSDLEAVLE</sequence>
<dbReference type="NCBIfam" id="TIGR03362">
    <property type="entry name" value="VI_chp_7"/>
    <property type="match status" value="1"/>
</dbReference>
<dbReference type="AlphaFoldDB" id="A0A4Z0ANJ9"/>
<evidence type="ECO:0000259" key="1">
    <source>
        <dbReference type="Pfam" id="PF06812"/>
    </source>
</evidence>
<reference evidence="2 3" key="1">
    <citation type="journal article" date="2019" name="Syst. Appl. Microbiol.">
        <title>New species of pathogenic Pseudomonas isolated from citrus in Tunisia: Proposal of Pseudomonas kairouanensis sp. nov. and Pseudomonas nabeulensis sp. nov.</title>
        <authorList>
            <person name="Oueslati M."/>
            <person name="Mulet M."/>
            <person name="Gomila M."/>
            <person name="Berge O."/>
            <person name="Hajlaoui M.R."/>
            <person name="Lalucat J."/>
            <person name="Sadfi-Zouaoui N."/>
            <person name="Garcia-Valdes E."/>
        </authorList>
    </citation>
    <scope>NUCLEOTIDE SEQUENCE [LARGE SCALE GENOMIC DNA]</scope>
    <source>
        <strain evidence="2 3">E10B</strain>
    </source>
</reference>
<dbReference type="PANTHER" id="PTHR37024:SF5">
    <property type="entry name" value="IMPA N-TERMINAL DOMAIN-CONTAINING PROTEIN"/>
    <property type="match status" value="1"/>
</dbReference>
<gene>
    <name evidence="2" type="primary">tssA</name>
    <name evidence="2" type="ORF">DYL61_25220</name>
</gene>
<evidence type="ECO:0000313" key="2">
    <source>
        <dbReference type="EMBL" id="TFY88010.1"/>
    </source>
</evidence>
<dbReference type="Pfam" id="PF06812">
    <property type="entry name" value="ImpA_N"/>
    <property type="match status" value="1"/>
</dbReference>
<feature type="domain" description="ImpA N-terminal" evidence="1">
    <location>
        <begin position="17"/>
        <end position="127"/>
    </location>
</feature>
<comment type="caution">
    <text evidence="2">The sequence shown here is derived from an EMBL/GenBank/DDBJ whole genome shotgun (WGS) entry which is preliminary data.</text>
</comment>
<protein>
    <submittedName>
        <fullName evidence="2">Type VI secretion system protein TssA</fullName>
    </submittedName>
</protein>
<dbReference type="EMBL" id="QUZT01000064">
    <property type="protein sequence ID" value="TFY88010.1"/>
    <property type="molecule type" value="Genomic_DNA"/>
</dbReference>
<evidence type="ECO:0000313" key="3">
    <source>
        <dbReference type="Proteomes" id="UP000297734"/>
    </source>
</evidence>
<dbReference type="Pfam" id="PF16989">
    <property type="entry name" value="T6SS_VasJ"/>
    <property type="match status" value="1"/>
</dbReference>
<dbReference type="InterPro" id="IPR010657">
    <property type="entry name" value="ImpA_N"/>
</dbReference>
<accession>A0A4Z0ANJ9</accession>
<dbReference type="OrthoDB" id="1522895at2"/>
<dbReference type="RefSeq" id="WP_135310593.1">
    <property type="nucleotide sequence ID" value="NZ_QUZT01000064.1"/>
</dbReference>
<dbReference type="Proteomes" id="UP000297734">
    <property type="component" value="Unassembled WGS sequence"/>
</dbReference>
<proteinExistence type="predicted"/>
<dbReference type="PANTHER" id="PTHR37024">
    <property type="entry name" value="TYPE VI SECRETION SYSTEM DUF2094 AND IMPA-RELATED DOMAIN PROTEIN"/>
    <property type="match status" value="1"/>
</dbReference>
<dbReference type="InterPro" id="IPR017739">
    <property type="entry name" value="T6SS-assoc_VCA0119"/>
</dbReference>
<keyword evidence="3" id="KW-1185">Reference proteome</keyword>
<organism evidence="2 3">
    <name type="scientific">Pseudomonas nabeulensis</name>
    <dbReference type="NCBI Taxonomy" id="2293833"/>
    <lineage>
        <taxon>Bacteria</taxon>
        <taxon>Pseudomonadati</taxon>
        <taxon>Pseudomonadota</taxon>
        <taxon>Gammaproteobacteria</taxon>
        <taxon>Pseudomonadales</taxon>
        <taxon>Pseudomonadaceae</taxon>
        <taxon>Pseudomonas</taxon>
    </lineage>
</organism>